<dbReference type="EC" id="2.7.13.3" evidence="2"/>
<dbReference type="GO" id="GO:0016020">
    <property type="term" value="C:membrane"/>
    <property type="evidence" value="ECO:0007669"/>
    <property type="project" value="InterPro"/>
</dbReference>
<keyword evidence="13" id="KW-1185">Reference proteome</keyword>
<feature type="transmembrane region" description="Helical" evidence="9">
    <location>
        <begin position="49"/>
        <end position="82"/>
    </location>
</feature>
<dbReference type="Gene3D" id="3.30.565.10">
    <property type="entry name" value="Histidine kinase-like ATPase, C-terminal domain"/>
    <property type="match status" value="1"/>
</dbReference>
<evidence type="ECO:0000313" key="13">
    <source>
        <dbReference type="Proteomes" id="UP000285456"/>
    </source>
</evidence>
<dbReference type="InterPro" id="IPR003594">
    <property type="entry name" value="HATPase_dom"/>
</dbReference>
<name>A0A417YLV6_9BACI</name>
<dbReference type="AlphaFoldDB" id="A0A417YLV6"/>
<sequence length="358" mass="41459">MDIFWLRFVLFGLIWIMMILFDSINTAYSIGLFALALALYFLMSLHKGLFFLFICLSFIIGIHSFLYVDTVMLTIVLYGYCLADAAVRLKRRELILYLLFTIVISAIPIFKLDMFDVRFALVYLLFSMLLFLLNRLILERNEQWEIYDQLLGEYRKLKRMNLKAEGHARLEERTKIARDIHDSVGHRLTALIMKLEMLSIEKKDNSFNELKQMAKESLDETRHAVKALKSEENEGIATVVHLIRKLEAESHILVQFTMKQGVLSIPLSNEKSVVLYRVIQEALTNAMRHVQSREVKITLGKTATEDISFEIRNAVFEPKPFQFGFGLSSMKNRVEEVEGKLTVYQTEKHFIVSGVIPG</sequence>
<protein>
    <recommendedName>
        <fullName evidence="2">histidine kinase</fullName>
        <ecNumber evidence="2">2.7.13.3</ecNumber>
    </recommendedName>
</protein>
<keyword evidence="9" id="KW-0472">Membrane</keyword>
<evidence type="ECO:0000313" key="12">
    <source>
        <dbReference type="EMBL" id="RHW34285.1"/>
    </source>
</evidence>
<dbReference type="Gene3D" id="1.20.5.1930">
    <property type="match status" value="1"/>
</dbReference>
<keyword evidence="6 12" id="KW-0418">Kinase</keyword>
<evidence type="ECO:0000256" key="6">
    <source>
        <dbReference type="ARBA" id="ARBA00022777"/>
    </source>
</evidence>
<dbReference type="InterPro" id="IPR011712">
    <property type="entry name" value="Sig_transdc_His_kin_sub3_dim/P"/>
</dbReference>
<evidence type="ECO:0000259" key="10">
    <source>
        <dbReference type="Pfam" id="PF02518"/>
    </source>
</evidence>
<feature type="transmembrane region" description="Helical" evidence="9">
    <location>
        <begin position="94"/>
        <end position="111"/>
    </location>
</feature>
<keyword evidence="9" id="KW-1133">Transmembrane helix</keyword>
<dbReference type="CDD" id="cd16917">
    <property type="entry name" value="HATPase_UhpB-NarQ-NarX-like"/>
    <property type="match status" value="1"/>
</dbReference>
<evidence type="ECO:0000256" key="1">
    <source>
        <dbReference type="ARBA" id="ARBA00000085"/>
    </source>
</evidence>
<evidence type="ECO:0000256" key="3">
    <source>
        <dbReference type="ARBA" id="ARBA00022553"/>
    </source>
</evidence>
<dbReference type="GO" id="GO:0005524">
    <property type="term" value="F:ATP binding"/>
    <property type="evidence" value="ECO:0007669"/>
    <property type="project" value="UniProtKB-KW"/>
</dbReference>
<feature type="domain" description="Signal transduction histidine kinase subgroup 3 dimerisation and phosphoacceptor" evidence="11">
    <location>
        <begin position="172"/>
        <end position="231"/>
    </location>
</feature>
<evidence type="ECO:0000256" key="9">
    <source>
        <dbReference type="SAM" id="Phobius"/>
    </source>
</evidence>
<feature type="domain" description="Histidine kinase/HSP90-like ATPase" evidence="10">
    <location>
        <begin position="273"/>
        <end position="347"/>
    </location>
</feature>
<evidence type="ECO:0000256" key="8">
    <source>
        <dbReference type="ARBA" id="ARBA00023012"/>
    </source>
</evidence>
<evidence type="ECO:0000259" key="11">
    <source>
        <dbReference type="Pfam" id="PF07730"/>
    </source>
</evidence>
<dbReference type="OrthoDB" id="199946at2"/>
<accession>A0A417YLV6</accession>
<reference evidence="12 13" key="1">
    <citation type="journal article" date="2007" name="Int. J. Syst. Evol. Microbiol.">
        <title>Oceanobacillus profundus sp. nov., isolated from a deep-sea sediment core.</title>
        <authorList>
            <person name="Kim Y.G."/>
            <person name="Choi D.H."/>
            <person name="Hyun S."/>
            <person name="Cho B.C."/>
        </authorList>
    </citation>
    <scope>NUCLEOTIDE SEQUENCE [LARGE SCALE GENOMIC DNA]</scope>
    <source>
        <strain evidence="12 13">DSM 18246</strain>
    </source>
</reference>
<dbReference type="RefSeq" id="WP_118888652.1">
    <property type="nucleotide sequence ID" value="NZ_JAMAWL010000010.1"/>
</dbReference>
<gene>
    <name evidence="12" type="ORF">D1B32_03715</name>
</gene>
<dbReference type="SUPFAM" id="SSF55874">
    <property type="entry name" value="ATPase domain of HSP90 chaperone/DNA topoisomerase II/histidine kinase"/>
    <property type="match status" value="1"/>
</dbReference>
<evidence type="ECO:0000256" key="2">
    <source>
        <dbReference type="ARBA" id="ARBA00012438"/>
    </source>
</evidence>
<evidence type="ECO:0000256" key="4">
    <source>
        <dbReference type="ARBA" id="ARBA00022679"/>
    </source>
</evidence>
<proteinExistence type="predicted"/>
<evidence type="ECO:0000256" key="7">
    <source>
        <dbReference type="ARBA" id="ARBA00022840"/>
    </source>
</evidence>
<keyword evidence="5" id="KW-0547">Nucleotide-binding</keyword>
<dbReference type="GO" id="GO:0000155">
    <property type="term" value="F:phosphorelay sensor kinase activity"/>
    <property type="evidence" value="ECO:0007669"/>
    <property type="project" value="InterPro"/>
</dbReference>
<dbReference type="Pfam" id="PF02518">
    <property type="entry name" value="HATPase_c"/>
    <property type="match status" value="1"/>
</dbReference>
<keyword evidence="8" id="KW-0902">Two-component regulatory system</keyword>
<feature type="transmembrane region" description="Helical" evidence="9">
    <location>
        <begin position="12"/>
        <end position="43"/>
    </location>
</feature>
<dbReference type="EMBL" id="QWEH01000002">
    <property type="protein sequence ID" value="RHW34285.1"/>
    <property type="molecule type" value="Genomic_DNA"/>
</dbReference>
<dbReference type="PANTHER" id="PTHR24421:SF10">
    <property type="entry name" value="NITRATE_NITRITE SENSOR PROTEIN NARQ"/>
    <property type="match status" value="1"/>
</dbReference>
<evidence type="ECO:0000256" key="5">
    <source>
        <dbReference type="ARBA" id="ARBA00022741"/>
    </source>
</evidence>
<comment type="caution">
    <text evidence="12">The sequence shown here is derived from an EMBL/GenBank/DDBJ whole genome shotgun (WGS) entry which is preliminary data.</text>
</comment>
<feature type="transmembrane region" description="Helical" evidence="9">
    <location>
        <begin position="117"/>
        <end position="138"/>
    </location>
</feature>
<dbReference type="PANTHER" id="PTHR24421">
    <property type="entry name" value="NITRATE/NITRITE SENSOR PROTEIN NARX-RELATED"/>
    <property type="match status" value="1"/>
</dbReference>
<keyword evidence="4" id="KW-0808">Transferase</keyword>
<keyword evidence="9" id="KW-0812">Transmembrane</keyword>
<dbReference type="Proteomes" id="UP000285456">
    <property type="component" value="Unassembled WGS sequence"/>
</dbReference>
<dbReference type="InterPro" id="IPR050482">
    <property type="entry name" value="Sensor_HK_TwoCompSys"/>
</dbReference>
<keyword evidence="7" id="KW-0067">ATP-binding</keyword>
<organism evidence="12 13">
    <name type="scientific">Oceanobacillus profundus</name>
    <dbReference type="NCBI Taxonomy" id="372463"/>
    <lineage>
        <taxon>Bacteria</taxon>
        <taxon>Bacillati</taxon>
        <taxon>Bacillota</taxon>
        <taxon>Bacilli</taxon>
        <taxon>Bacillales</taxon>
        <taxon>Bacillaceae</taxon>
        <taxon>Oceanobacillus</taxon>
    </lineage>
</organism>
<comment type="catalytic activity">
    <reaction evidence="1">
        <text>ATP + protein L-histidine = ADP + protein N-phospho-L-histidine.</text>
        <dbReference type="EC" id="2.7.13.3"/>
    </reaction>
</comment>
<dbReference type="InterPro" id="IPR036890">
    <property type="entry name" value="HATPase_C_sf"/>
</dbReference>
<dbReference type="Pfam" id="PF07730">
    <property type="entry name" value="HisKA_3"/>
    <property type="match status" value="1"/>
</dbReference>
<keyword evidence="3" id="KW-0597">Phosphoprotein</keyword>
<dbReference type="GO" id="GO:0046983">
    <property type="term" value="F:protein dimerization activity"/>
    <property type="evidence" value="ECO:0007669"/>
    <property type="project" value="InterPro"/>
</dbReference>